<keyword evidence="2" id="KW-0963">Cytoplasm</keyword>
<accession>A0A812B191</accession>
<protein>
    <submittedName>
        <fullName evidence="6">FAF2</fullName>
    </submittedName>
</protein>
<dbReference type="Pfam" id="PF21021">
    <property type="entry name" value="FAF1"/>
    <property type="match status" value="1"/>
</dbReference>
<dbReference type="InterPro" id="IPR049483">
    <property type="entry name" value="FAF1_2-like_UAS"/>
</dbReference>
<comment type="subcellular location">
    <subcellularLocation>
        <location evidence="1">Cytoplasm</location>
    </subcellularLocation>
</comment>
<feature type="domain" description="UBX" evidence="5">
    <location>
        <begin position="366"/>
        <end position="448"/>
    </location>
</feature>
<dbReference type="InterPro" id="IPR001012">
    <property type="entry name" value="UBX_dom"/>
</dbReference>
<name>A0A812B191_ACAPH</name>
<dbReference type="PANTHER" id="PTHR23322:SF1">
    <property type="entry name" value="FAS-ASSOCIATED FACTOR 2"/>
    <property type="match status" value="1"/>
</dbReference>
<sequence length="453" mass="52974">MADDDVDLSPEQTEKLIHFQDLTMIEDIERCKYILERHSWNIESAVTDTLYERDVANAPLTAARTHSPEPRMPSMNLTPRDQHVYVTVSEGPRGVLQWISYAFMLPFRFFFTTFIDIIKFAYRLVWPDPRQNVTDPVGDVLAFIRKFKEEYGQNHPVFYQGAYSQAVNDAKRELRFLLVYLHEDGNSDSILFCQNTLCNSSVVEFINSRMLFWACNVTSPEGYRVLLSVSRTVRVRKFPFLSLIVLRENNSMTAVARIEGRVDPPELIRRLERAIEVNEHAVTSIRLDRERLNADKVLREEQDQAYYASLKADQEKERKKKEERDKVEQEEKRQRDKAAEWDRVLMERERRKSEVRDLIPPEPAANQEGVVRIMLTVPSGAHLERRFLKTHSLKYLYYFILCHNQCPDDFKVLSNFPKGEVPCHPTEDNPEPPTFMQAGLDKSVRLFVHDNEA</sequence>
<dbReference type="CDD" id="cd16120">
    <property type="entry name" value="UBX_UBXN3B"/>
    <property type="match status" value="1"/>
</dbReference>
<feature type="compositionally biased region" description="Basic and acidic residues" evidence="4">
    <location>
        <begin position="312"/>
        <end position="336"/>
    </location>
</feature>
<dbReference type="Gene3D" id="3.40.30.10">
    <property type="entry name" value="Glutaredoxin"/>
    <property type="match status" value="1"/>
</dbReference>
<dbReference type="Gene3D" id="1.10.8.10">
    <property type="entry name" value="DNA helicase RuvA subunit, C-terminal domain"/>
    <property type="match status" value="1"/>
</dbReference>
<dbReference type="OrthoDB" id="1026733at2759"/>
<dbReference type="Pfam" id="PF00789">
    <property type="entry name" value="UBX"/>
    <property type="match status" value="1"/>
</dbReference>
<dbReference type="SUPFAM" id="SSF54236">
    <property type="entry name" value="Ubiquitin-like"/>
    <property type="match status" value="1"/>
</dbReference>
<keyword evidence="7" id="KW-1185">Reference proteome</keyword>
<dbReference type="InterPro" id="IPR054109">
    <property type="entry name" value="UBA_8"/>
</dbReference>
<dbReference type="PANTHER" id="PTHR23322">
    <property type="entry name" value="FAS-ASSOCIATED PROTEIN"/>
    <property type="match status" value="1"/>
</dbReference>
<dbReference type="GO" id="GO:0005783">
    <property type="term" value="C:endoplasmic reticulum"/>
    <property type="evidence" value="ECO:0007669"/>
    <property type="project" value="TreeGrafter"/>
</dbReference>
<dbReference type="EMBL" id="CAHIKZ030000286">
    <property type="protein sequence ID" value="CAE1166275.1"/>
    <property type="molecule type" value="Genomic_DNA"/>
</dbReference>
<dbReference type="SMART" id="SM00594">
    <property type="entry name" value="UAS"/>
    <property type="match status" value="1"/>
</dbReference>
<evidence type="ECO:0000256" key="1">
    <source>
        <dbReference type="ARBA" id="ARBA00004496"/>
    </source>
</evidence>
<organism evidence="6 7">
    <name type="scientific">Acanthosepion pharaonis</name>
    <name type="common">Pharaoh cuttlefish</name>
    <name type="synonym">Sepia pharaonis</name>
    <dbReference type="NCBI Taxonomy" id="158019"/>
    <lineage>
        <taxon>Eukaryota</taxon>
        <taxon>Metazoa</taxon>
        <taxon>Spiralia</taxon>
        <taxon>Lophotrochozoa</taxon>
        <taxon>Mollusca</taxon>
        <taxon>Cephalopoda</taxon>
        <taxon>Coleoidea</taxon>
        <taxon>Decapodiformes</taxon>
        <taxon>Sepiida</taxon>
        <taxon>Sepiina</taxon>
        <taxon>Sepiidae</taxon>
        <taxon>Acanthosepion</taxon>
    </lineage>
</organism>
<evidence type="ECO:0000313" key="7">
    <source>
        <dbReference type="Proteomes" id="UP000597762"/>
    </source>
</evidence>
<dbReference type="InterPro" id="IPR029071">
    <property type="entry name" value="Ubiquitin-like_domsf"/>
</dbReference>
<dbReference type="Proteomes" id="UP000597762">
    <property type="component" value="Unassembled WGS sequence"/>
</dbReference>
<feature type="region of interest" description="Disordered" evidence="4">
    <location>
        <begin position="309"/>
        <end position="336"/>
    </location>
</feature>
<evidence type="ECO:0000256" key="4">
    <source>
        <dbReference type="SAM" id="MobiDB-lite"/>
    </source>
</evidence>
<dbReference type="GO" id="GO:0036503">
    <property type="term" value="P:ERAD pathway"/>
    <property type="evidence" value="ECO:0007669"/>
    <property type="project" value="TreeGrafter"/>
</dbReference>
<dbReference type="PROSITE" id="PS50033">
    <property type="entry name" value="UBX"/>
    <property type="match status" value="1"/>
</dbReference>
<proteinExistence type="predicted"/>
<evidence type="ECO:0000259" key="5">
    <source>
        <dbReference type="PROSITE" id="PS50033"/>
    </source>
</evidence>
<keyword evidence="3" id="KW-0175">Coiled coil</keyword>
<evidence type="ECO:0000256" key="3">
    <source>
        <dbReference type="ARBA" id="ARBA00023054"/>
    </source>
</evidence>
<evidence type="ECO:0000256" key="2">
    <source>
        <dbReference type="ARBA" id="ARBA00022490"/>
    </source>
</evidence>
<dbReference type="InterPro" id="IPR036249">
    <property type="entry name" value="Thioredoxin-like_sf"/>
</dbReference>
<dbReference type="Pfam" id="PF22566">
    <property type="entry name" value="UBA_8"/>
    <property type="match status" value="1"/>
</dbReference>
<gene>
    <name evidence="6" type="ORF">SPHA_8820</name>
</gene>
<dbReference type="InterPro" id="IPR006577">
    <property type="entry name" value="UAS"/>
</dbReference>
<dbReference type="SUPFAM" id="SSF52833">
    <property type="entry name" value="Thioredoxin-like"/>
    <property type="match status" value="1"/>
</dbReference>
<dbReference type="AlphaFoldDB" id="A0A812B191"/>
<dbReference type="GO" id="GO:0043130">
    <property type="term" value="F:ubiquitin binding"/>
    <property type="evidence" value="ECO:0007669"/>
    <property type="project" value="TreeGrafter"/>
</dbReference>
<reference evidence="6" key="1">
    <citation type="submission" date="2021-01" db="EMBL/GenBank/DDBJ databases">
        <authorList>
            <person name="Li R."/>
            <person name="Bekaert M."/>
        </authorList>
    </citation>
    <scope>NUCLEOTIDE SEQUENCE</scope>
    <source>
        <strain evidence="6">Farmed</strain>
    </source>
</reference>
<dbReference type="InterPro" id="IPR050730">
    <property type="entry name" value="UBX_domain-protein"/>
</dbReference>
<comment type="caution">
    <text evidence="6">The sequence shown here is derived from an EMBL/GenBank/DDBJ whole genome shotgun (WGS) entry which is preliminary data.</text>
</comment>
<dbReference type="Gene3D" id="3.10.20.90">
    <property type="entry name" value="Phosphatidylinositol 3-kinase Catalytic Subunit, Chain A, domain 1"/>
    <property type="match status" value="1"/>
</dbReference>
<evidence type="ECO:0000313" key="6">
    <source>
        <dbReference type="EMBL" id="CAE1166275.1"/>
    </source>
</evidence>